<dbReference type="RefSeq" id="WP_070983897.1">
    <property type="nucleotide sequence ID" value="NZ_MKJU01000022.1"/>
</dbReference>
<dbReference type="STRING" id="1859457.BET10_07145"/>
<name>A0A1S1N1N6_9GAMM</name>
<dbReference type="OrthoDB" id="7652274at2"/>
<feature type="compositionally biased region" description="Basic and acidic residues" evidence="1">
    <location>
        <begin position="83"/>
        <end position="93"/>
    </location>
</feature>
<proteinExistence type="predicted"/>
<dbReference type="EMBL" id="MKJU01000022">
    <property type="protein sequence ID" value="OHU92095.1"/>
    <property type="molecule type" value="Genomic_DNA"/>
</dbReference>
<dbReference type="AlphaFoldDB" id="A0A1S1N1N6"/>
<evidence type="ECO:0000313" key="3">
    <source>
        <dbReference type="Proteomes" id="UP000179786"/>
    </source>
</evidence>
<feature type="region of interest" description="Disordered" evidence="1">
    <location>
        <begin position="61"/>
        <end position="93"/>
    </location>
</feature>
<comment type="caution">
    <text evidence="2">The sequence shown here is derived from an EMBL/GenBank/DDBJ whole genome shotgun (WGS) entry which is preliminary data.</text>
</comment>
<organism evidence="2 3">
    <name type="scientific">Pseudoalteromonas amylolytica</name>
    <dbReference type="NCBI Taxonomy" id="1859457"/>
    <lineage>
        <taxon>Bacteria</taxon>
        <taxon>Pseudomonadati</taxon>
        <taxon>Pseudomonadota</taxon>
        <taxon>Gammaproteobacteria</taxon>
        <taxon>Alteromonadales</taxon>
        <taxon>Pseudoalteromonadaceae</taxon>
        <taxon>Pseudoalteromonas</taxon>
    </lineage>
</organism>
<protein>
    <submittedName>
        <fullName evidence="2">Uncharacterized protein</fullName>
    </submittedName>
</protein>
<reference evidence="2 3" key="1">
    <citation type="submission" date="2016-09" db="EMBL/GenBank/DDBJ databases">
        <title>Pseudoalteromonas amylolytica sp. nov., isolated from the surface seawater.</title>
        <authorList>
            <person name="Wu Y.-H."/>
            <person name="Cheng H."/>
            <person name="Jin X.-B."/>
            <person name="Wang C.-S."/>
            <person name="Xu X.-W."/>
        </authorList>
    </citation>
    <scope>NUCLEOTIDE SEQUENCE [LARGE SCALE GENOMIC DNA]</scope>
    <source>
        <strain evidence="2 3">JW1</strain>
    </source>
</reference>
<evidence type="ECO:0000256" key="1">
    <source>
        <dbReference type="SAM" id="MobiDB-lite"/>
    </source>
</evidence>
<keyword evidence="3" id="KW-1185">Reference proteome</keyword>
<dbReference type="Proteomes" id="UP000179786">
    <property type="component" value="Unassembled WGS sequence"/>
</dbReference>
<gene>
    <name evidence="2" type="ORF">BET10_07145</name>
</gene>
<evidence type="ECO:0000313" key="2">
    <source>
        <dbReference type="EMBL" id="OHU92095.1"/>
    </source>
</evidence>
<sequence length="93" mass="10509">MTDKNATGKRPDFIAYNVNQDRQGKGHFSRIGAAWSHKDGQGMDIQLDATPVSGRLTLRELRTEKIQPTHKLNSSKGEGYLKQNRESSDEHTR</sequence>
<accession>A0A1S1N1N6</accession>